<dbReference type="InterPro" id="IPR007174">
    <property type="entry name" value="Las1"/>
</dbReference>
<organism evidence="2 3">
    <name type="scientific">Musca domestica</name>
    <name type="common">House fly</name>
    <dbReference type="NCBI Taxonomy" id="7370"/>
    <lineage>
        <taxon>Eukaryota</taxon>
        <taxon>Metazoa</taxon>
        <taxon>Ecdysozoa</taxon>
        <taxon>Arthropoda</taxon>
        <taxon>Hexapoda</taxon>
        <taxon>Insecta</taxon>
        <taxon>Pterygota</taxon>
        <taxon>Neoptera</taxon>
        <taxon>Endopterygota</taxon>
        <taxon>Diptera</taxon>
        <taxon>Brachycera</taxon>
        <taxon>Muscomorpha</taxon>
        <taxon>Muscoidea</taxon>
        <taxon>Muscidae</taxon>
        <taxon>Musca</taxon>
    </lineage>
</organism>
<evidence type="ECO:0000256" key="1">
    <source>
        <dbReference type="SAM" id="MobiDB-lite"/>
    </source>
</evidence>
<dbReference type="PANTHER" id="PTHR15002:SF0">
    <property type="entry name" value="RIBOSOMAL BIOGENESIS PROTEIN LAS1L"/>
    <property type="match status" value="1"/>
</dbReference>
<reference evidence="3" key="1">
    <citation type="submission" date="2025-08" db="UniProtKB">
        <authorList>
            <consortium name="RefSeq"/>
        </authorList>
    </citation>
    <scope>IDENTIFICATION</scope>
    <source>
        <strain evidence="3">Aabys</strain>
        <tissue evidence="3">Whole body</tissue>
    </source>
</reference>
<dbReference type="GeneID" id="101893666"/>
<gene>
    <name evidence="3" type="primary">LOC101893666</name>
</gene>
<keyword evidence="2" id="KW-1185">Reference proteome</keyword>
<evidence type="ECO:0000313" key="3">
    <source>
        <dbReference type="RefSeq" id="XP_058981926.1"/>
    </source>
</evidence>
<feature type="compositionally biased region" description="Polar residues" evidence="1">
    <location>
        <begin position="9"/>
        <end position="23"/>
    </location>
</feature>
<dbReference type="Proteomes" id="UP001652621">
    <property type="component" value="Unplaced"/>
</dbReference>
<feature type="region of interest" description="Disordered" evidence="1">
    <location>
        <begin position="1"/>
        <end position="23"/>
    </location>
</feature>
<proteinExistence type="predicted"/>
<accession>A0ABM3V815</accession>
<dbReference type="Pfam" id="PF04031">
    <property type="entry name" value="Las1"/>
    <property type="match status" value="1"/>
</dbReference>
<protein>
    <submittedName>
        <fullName evidence="3">Uncharacterized protein LOC101893666</fullName>
    </submittedName>
</protein>
<name>A0ABM3V815_MUSDO</name>
<evidence type="ECO:0000313" key="2">
    <source>
        <dbReference type="Proteomes" id="UP001652621"/>
    </source>
</evidence>
<dbReference type="RefSeq" id="XP_058981926.1">
    <property type="nucleotide sequence ID" value="XM_059125943.1"/>
</dbReference>
<sequence>MHCDKDISMENSQISNDPLESFSQDSTKRRTVVGPWRNVSEFNKVYEWLFGDNYSAETRQQALSQIRIWNLRRSTQCPAAVLATAVIVEVQQKDHPDSIYSDDDLQTLYANAFTRFFNFMSSIMQTHNMRTMYQTAKELGLESFVVDLRHICAHGQVLPPLQVLRNTAEYCIVWLHDYYWRTQLESMRDVDATRIRRKDRTELDDKVSTLCDIFDAALEGHMKGAINIKTLKRHMHGKRFHNLKEYYQKYNFEKLQDIFDHIAQELYGLVKRDIVIKDVATIYVGALLRMRYFFSVSGIEDSSAEMESLITANQTLFRMLAINGFLDDFFYALIDIAESPIVEATKRASASFWAVQILKGFKAFRQCKQMYKAEMDENTNIKEPTFSLNNLKEISEGTRELYIYSGVGMKKTLLFGDHFRRPWVWVFERDFLEERLEAANEYTAPILKGILPLIVPALSATEMQTFTELIDCYFNANTDVGNEKSKKQNKDNVNVYTAEDLLNQLKKNNITKMDIETDEDPECSENCKTYGLWTEVEEDDWKSSPLGRVPWEL</sequence>
<dbReference type="PANTHER" id="PTHR15002">
    <property type="entry name" value="RIBOSOMAL BIOGENESIS PROTEIN LAS1L"/>
    <property type="match status" value="1"/>
</dbReference>